<dbReference type="RefSeq" id="WP_342024079.1">
    <property type="nucleotide sequence ID" value="NZ_CP151657.1"/>
</dbReference>
<gene>
    <name evidence="2" type="ORF">AAE021_02435</name>
</gene>
<reference evidence="2 3" key="1">
    <citation type="submission" date="2024-04" db="EMBL/GenBank/DDBJ databases">
        <title>Arthrobacter sp. from Plains bison fecal sample.</title>
        <authorList>
            <person name="Ruzzini A."/>
        </authorList>
    </citation>
    <scope>NUCLEOTIDE SEQUENCE [LARGE SCALE GENOMIC DNA]</scope>
    <source>
        <strain evidence="2 3">EINP1</strain>
    </source>
</reference>
<evidence type="ECO:0000313" key="2">
    <source>
        <dbReference type="EMBL" id="WZP16468.1"/>
    </source>
</evidence>
<dbReference type="Pfam" id="PF13761">
    <property type="entry name" value="DUF4166"/>
    <property type="match status" value="1"/>
</dbReference>
<keyword evidence="3" id="KW-1185">Reference proteome</keyword>
<accession>A0ABZ2ZW85</accession>
<feature type="domain" description="DUF4166" evidence="1">
    <location>
        <begin position="28"/>
        <end position="211"/>
    </location>
</feature>
<protein>
    <submittedName>
        <fullName evidence="2">DUF4166 domain-containing protein</fullName>
    </submittedName>
</protein>
<evidence type="ECO:0000259" key="1">
    <source>
        <dbReference type="Pfam" id="PF13761"/>
    </source>
</evidence>
<dbReference type="Proteomes" id="UP001448858">
    <property type="component" value="Chromosome"/>
</dbReference>
<evidence type="ECO:0000313" key="3">
    <source>
        <dbReference type="Proteomes" id="UP001448858"/>
    </source>
</evidence>
<sequence>MNSFGAPPPAGPPASIYRQVLGPDFERLQPQLQEYFSLVPEAGTCGEGTGVFETAGCPRPWLRPLLGLIPVSNAFFPDFGTRIPFSIRNYPHLDPWGRPSLTAVRTFHFPRGDRIFEDTTSLTGPAQLTDYLGRRRNLATDLVLSVTGEGHLLMDSPHSRLFLGPLRLPLPGFAAADAHVEQWYDAAGTFRIQTRVIQRQVGTVFVYDGSFDYRRRTWNGLLPADAVPARWERRR</sequence>
<name>A0ABZ2ZW85_9MICC</name>
<dbReference type="EMBL" id="CP151657">
    <property type="protein sequence ID" value="WZP16468.1"/>
    <property type="molecule type" value="Genomic_DNA"/>
</dbReference>
<proteinExistence type="predicted"/>
<dbReference type="InterPro" id="IPR025311">
    <property type="entry name" value="DUF4166"/>
</dbReference>
<organism evidence="2 3">
    <name type="scientific">Arthrobacter citreus</name>
    <dbReference type="NCBI Taxonomy" id="1670"/>
    <lineage>
        <taxon>Bacteria</taxon>
        <taxon>Bacillati</taxon>
        <taxon>Actinomycetota</taxon>
        <taxon>Actinomycetes</taxon>
        <taxon>Micrococcales</taxon>
        <taxon>Micrococcaceae</taxon>
        <taxon>Arthrobacter</taxon>
    </lineage>
</organism>